<evidence type="ECO:0000313" key="3">
    <source>
        <dbReference type="Proteomes" id="UP000198393"/>
    </source>
</evidence>
<feature type="signal peptide" evidence="1">
    <location>
        <begin position="1"/>
        <end position="23"/>
    </location>
</feature>
<accession>A0A239JG64</accession>
<dbReference type="AlphaFoldDB" id="A0A239JG64"/>
<dbReference type="EMBL" id="FZPD01000003">
    <property type="protein sequence ID" value="SNT04592.1"/>
    <property type="molecule type" value="Genomic_DNA"/>
</dbReference>
<dbReference type="RefSeq" id="WP_089356856.1">
    <property type="nucleotide sequence ID" value="NZ_FZPD01000003.1"/>
</dbReference>
<sequence length="252" mass="28413">MNNLSRFAKKTTVVLFVFLFSCANITEEIYLNKDGSGRYVVYTDAVSSTRAMMMGMMTSIYPDASKDSIMQVVDAQLWEQFPAEVDSIIDFSSRVPDSIKNDPAKKKYLDNIEMFMKGSREKGYLNSGIRYTFSSIDELQGFNDFMSENQEATGGQMNMDLPQMDVQYSFDGSSFSRTAKMNENIEMNDSTMMMLGSLLEGAKSRLIIHLPSKAKKVSKNQLVGKVGKDVTYEFELIKILSGEQSTDVKVEF</sequence>
<dbReference type="PROSITE" id="PS51257">
    <property type="entry name" value="PROKAR_LIPOPROTEIN"/>
    <property type="match status" value="1"/>
</dbReference>
<protein>
    <recommendedName>
        <fullName evidence="4">Lipoprotein</fullName>
    </recommendedName>
</protein>
<proteinExistence type="predicted"/>
<keyword evidence="1" id="KW-0732">Signal</keyword>
<dbReference type="Proteomes" id="UP000198393">
    <property type="component" value="Unassembled WGS sequence"/>
</dbReference>
<reference evidence="2 3" key="1">
    <citation type="submission" date="2017-06" db="EMBL/GenBank/DDBJ databases">
        <authorList>
            <person name="Kim H.J."/>
            <person name="Triplett B.A."/>
        </authorList>
    </citation>
    <scope>NUCLEOTIDE SEQUENCE [LARGE SCALE GENOMIC DNA]</scope>
    <source>
        <strain evidence="2 3">DSM 19307</strain>
    </source>
</reference>
<feature type="chain" id="PRO_5011969399" description="Lipoprotein" evidence="1">
    <location>
        <begin position="24"/>
        <end position="252"/>
    </location>
</feature>
<name>A0A239JG64_EKHLU</name>
<evidence type="ECO:0000256" key="1">
    <source>
        <dbReference type="SAM" id="SignalP"/>
    </source>
</evidence>
<keyword evidence="3" id="KW-1185">Reference proteome</keyword>
<organism evidence="2 3">
    <name type="scientific">Ekhidna lutea</name>
    <dbReference type="NCBI Taxonomy" id="447679"/>
    <lineage>
        <taxon>Bacteria</taxon>
        <taxon>Pseudomonadati</taxon>
        <taxon>Bacteroidota</taxon>
        <taxon>Cytophagia</taxon>
        <taxon>Cytophagales</taxon>
        <taxon>Reichenbachiellaceae</taxon>
        <taxon>Ekhidna</taxon>
    </lineage>
</organism>
<evidence type="ECO:0008006" key="4">
    <source>
        <dbReference type="Google" id="ProtNLM"/>
    </source>
</evidence>
<gene>
    <name evidence="2" type="ORF">SAMN05421640_2146</name>
</gene>
<dbReference type="OrthoDB" id="978531at2"/>
<evidence type="ECO:0000313" key="2">
    <source>
        <dbReference type="EMBL" id="SNT04592.1"/>
    </source>
</evidence>